<organism evidence="1 2">
    <name type="scientific">Calycina marina</name>
    <dbReference type="NCBI Taxonomy" id="1763456"/>
    <lineage>
        <taxon>Eukaryota</taxon>
        <taxon>Fungi</taxon>
        <taxon>Dikarya</taxon>
        <taxon>Ascomycota</taxon>
        <taxon>Pezizomycotina</taxon>
        <taxon>Leotiomycetes</taxon>
        <taxon>Helotiales</taxon>
        <taxon>Pezizellaceae</taxon>
        <taxon>Calycina</taxon>
    </lineage>
</organism>
<accession>A0A9P8CD12</accession>
<dbReference type="AlphaFoldDB" id="A0A9P8CD12"/>
<comment type="caution">
    <text evidence="1">The sequence shown here is derived from an EMBL/GenBank/DDBJ whole genome shotgun (WGS) entry which is preliminary data.</text>
</comment>
<reference evidence="1" key="1">
    <citation type="journal article" date="2021" name="IMA Fungus">
        <title>Genomic characterization of three marine fungi, including Emericellopsis atlantica sp. nov. with signatures of a generalist lifestyle and marine biomass degradation.</title>
        <authorList>
            <person name="Hagestad O.C."/>
            <person name="Hou L."/>
            <person name="Andersen J.H."/>
            <person name="Hansen E.H."/>
            <person name="Altermark B."/>
            <person name="Li C."/>
            <person name="Kuhnert E."/>
            <person name="Cox R.J."/>
            <person name="Crous P.W."/>
            <person name="Spatafora J.W."/>
            <person name="Lail K."/>
            <person name="Amirebrahimi M."/>
            <person name="Lipzen A."/>
            <person name="Pangilinan J."/>
            <person name="Andreopoulos W."/>
            <person name="Hayes R.D."/>
            <person name="Ng V."/>
            <person name="Grigoriev I.V."/>
            <person name="Jackson S.A."/>
            <person name="Sutton T.D.S."/>
            <person name="Dobson A.D.W."/>
            <person name="Rama T."/>
        </authorList>
    </citation>
    <scope>NUCLEOTIDE SEQUENCE</scope>
    <source>
        <strain evidence="1">TRa3180A</strain>
    </source>
</reference>
<gene>
    <name evidence="1" type="ORF">BJ878DRAFT_264342</name>
</gene>
<evidence type="ECO:0008006" key="3">
    <source>
        <dbReference type="Google" id="ProtNLM"/>
    </source>
</evidence>
<proteinExistence type="predicted"/>
<evidence type="ECO:0000313" key="1">
    <source>
        <dbReference type="EMBL" id="KAG9240826.1"/>
    </source>
</evidence>
<sequence>MLSSRLNNPALAAKIQQMALPLHPLVRLTTGKVHPAFPLTLLNFWLLTSSQLDELAHFYHQRTPSEWSSQYPCPVTWGRGLTLEEKRRKLGRFIGLGGCESPVKTDEEVREDARRAGHAKKEEDYIRRKTGWY</sequence>
<dbReference type="Proteomes" id="UP000887226">
    <property type="component" value="Unassembled WGS sequence"/>
</dbReference>
<dbReference type="EMBL" id="MU254334">
    <property type="protein sequence ID" value="KAG9240826.1"/>
    <property type="molecule type" value="Genomic_DNA"/>
</dbReference>
<evidence type="ECO:0000313" key="2">
    <source>
        <dbReference type="Proteomes" id="UP000887226"/>
    </source>
</evidence>
<protein>
    <recommendedName>
        <fullName evidence="3">Beta-xylosidase</fullName>
    </recommendedName>
</protein>
<name>A0A9P8CD12_9HELO</name>
<dbReference type="OrthoDB" id="4156665at2759"/>
<keyword evidence="2" id="KW-1185">Reference proteome</keyword>